<evidence type="ECO:0000259" key="9">
    <source>
        <dbReference type="Pfam" id="PF13847"/>
    </source>
</evidence>
<feature type="domain" description="Methyltransferase" evidence="9">
    <location>
        <begin position="1"/>
        <end position="113"/>
    </location>
</feature>
<dbReference type="GO" id="GO:0032259">
    <property type="term" value="P:methylation"/>
    <property type="evidence" value="ECO:0007669"/>
    <property type="project" value="UniProtKB-KW"/>
</dbReference>
<dbReference type="EMBL" id="VSSQ01098778">
    <property type="protein sequence ID" value="MPN41611.1"/>
    <property type="molecule type" value="Genomic_DNA"/>
</dbReference>
<proteinExistence type="inferred from homology"/>
<dbReference type="AlphaFoldDB" id="A0A645HRC6"/>
<evidence type="ECO:0000256" key="5">
    <source>
        <dbReference type="ARBA" id="ARBA00034545"/>
    </source>
</evidence>
<organism evidence="10">
    <name type="scientific">bioreactor metagenome</name>
    <dbReference type="NCBI Taxonomy" id="1076179"/>
    <lineage>
        <taxon>unclassified sequences</taxon>
        <taxon>metagenomes</taxon>
        <taxon>ecological metagenomes</taxon>
    </lineage>
</organism>
<dbReference type="InterPro" id="IPR029063">
    <property type="entry name" value="SAM-dependent_MTases_sf"/>
</dbReference>
<dbReference type="Gene3D" id="3.40.50.150">
    <property type="entry name" value="Vaccinia Virus protein VP39"/>
    <property type="match status" value="1"/>
</dbReference>
<dbReference type="Pfam" id="PF13847">
    <property type="entry name" value="Methyltransf_31"/>
    <property type="match status" value="1"/>
</dbReference>
<dbReference type="PANTHER" id="PTHR43675:SF8">
    <property type="entry name" value="ARSENITE METHYLTRANSFERASE"/>
    <property type="match status" value="1"/>
</dbReference>
<keyword evidence="2" id="KW-0949">S-adenosyl-L-methionine</keyword>
<protein>
    <recommendedName>
        <fullName evidence="5">Arsenite methyltransferase</fullName>
        <ecNumber evidence="4">2.1.1.137</ecNumber>
    </recommendedName>
</protein>
<dbReference type="InterPro" id="IPR025714">
    <property type="entry name" value="Methyltranfer_dom"/>
</dbReference>
<sequence length="159" mass="17529">MTRDMVDLARSHAARLGYTNVEFIEGSIENLPIKDDSVDVIISNCVINLSLDKQKVFQEAFRVLKSGGRLRVSDVVATADLPQAIRDDLRLLAGCVAGAEHVQIIRHLLVDAGFISVRLFPKETNREILSSWVPGSSIDQYVASYIIEAGKPQPLQAQN</sequence>
<evidence type="ECO:0000313" key="10">
    <source>
        <dbReference type="EMBL" id="MPN41611.1"/>
    </source>
</evidence>
<evidence type="ECO:0000256" key="1">
    <source>
        <dbReference type="ARBA" id="ARBA00022679"/>
    </source>
</evidence>
<name>A0A645HRC6_9ZZZZ</name>
<evidence type="ECO:0000256" key="2">
    <source>
        <dbReference type="ARBA" id="ARBA00022691"/>
    </source>
</evidence>
<dbReference type="CDD" id="cd02440">
    <property type="entry name" value="AdoMet_MTases"/>
    <property type="match status" value="1"/>
</dbReference>
<evidence type="ECO:0000256" key="7">
    <source>
        <dbReference type="ARBA" id="ARBA00047943"/>
    </source>
</evidence>
<evidence type="ECO:0000256" key="8">
    <source>
        <dbReference type="ARBA" id="ARBA00048428"/>
    </source>
</evidence>
<dbReference type="EC" id="2.1.1.137" evidence="4"/>
<dbReference type="GO" id="GO:0030791">
    <property type="term" value="F:arsenite methyltransferase activity"/>
    <property type="evidence" value="ECO:0007669"/>
    <property type="project" value="UniProtKB-EC"/>
</dbReference>
<dbReference type="PANTHER" id="PTHR43675">
    <property type="entry name" value="ARSENITE METHYLTRANSFERASE"/>
    <property type="match status" value="1"/>
</dbReference>
<comment type="catalytic activity">
    <reaction evidence="7">
        <text>arsenic triglutathione + 2 [thioredoxin]-dithiol + 2 S-adenosyl-L-methionine + H2O = dimethylarsinous acid + 2 [thioredoxin]-disulfide + 3 glutathione + 2 S-adenosyl-L-homocysteine + 2 H(+)</text>
        <dbReference type="Rhea" id="RHEA:69464"/>
        <dbReference type="Rhea" id="RHEA-COMP:10698"/>
        <dbReference type="Rhea" id="RHEA-COMP:10700"/>
        <dbReference type="ChEBI" id="CHEBI:15377"/>
        <dbReference type="ChEBI" id="CHEBI:15378"/>
        <dbReference type="ChEBI" id="CHEBI:23808"/>
        <dbReference type="ChEBI" id="CHEBI:29950"/>
        <dbReference type="ChEBI" id="CHEBI:50058"/>
        <dbReference type="ChEBI" id="CHEBI:57856"/>
        <dbReference type="ChEBI" id="CHEBI:57925"/>
        <dbReference type="ChEBI" id="CHEBI:59789"/>
        <dbReference type="ChEBI" id="CHEBI:183640"/>
        <dbReference type="EC" id="2.1.1.137"/>
    </reaction>
</comment>
<reference evidence="10" key="1">
    <citation type="submission" date="2019-08" db="EMBL/GenBank/DDBJ databases">
        <authorList>
            <person name="Kucharzyk K."/>
            <person name="Murdoch R.W."/>
            <person name="Higgins S."/>
            <person name="Loffler F."/>
        </authorList>
    </citation>
    <scope>NUCLEOTIDE SEQUENCE</scope>
</reference>
<gene>
    <name evidence="10" type="primary">arsM_18</name>
    <name evidence="10" type="ORF">SDC9_189165</name>
</gene>
<keyword evidence="1 10" id="KW-0808">Transferase</keyword>
<comment type="catalytic activity">
    <reaction evidence="6">
        <text>arsenic triglutathione + [thioredoxin]-dithiol + S-adenosyl-L-methionine + 2 H2O = methylarsonous acid + [thioredoxin]-disulfide + 3 glutathione + S-adenosyl-L-homocysteine + H(+)</text>
        <dbReference type="Rhea" id="RHEA:69460"/>
        <dbReference type="Rhea" id="RHEA-COMP:10698"/>
        <dbReference type="Rhea" id="RHEA-COMP:10700"/>
        <dbReference type="ChEBI" id="CHEBI:15377"/>
        <dbReference type="ChEBI" id="CHEBI:15378"/>
        <dbReference type="ChEBI" id="CHEBI:17826"/>
        <dbReference type="ChEBI" id="CHEBI:29950"/>
        <dbReference type="ChEBI" id="CHEBI:50058"/>
        <dbReference type="ChEBI" id="CHEBI:57856"/>
        <dbReference type="ChEBI" id="CHEBI:57925"/>
        <dbReference type="ChEBI" id="CHEBI:59789"/>
        <dbReference type="ChEBI" id="CHEBI:183640"/>
        <dbReference type="EC" id="2.1.1.137"/>
    </reaction>
</comment>
<evidence type="ECO:0000256" key="4">
    <source>
        <dbReference type="ARBA" id="ARBA00034521"/>
    </source>
</evidence>
<dbReference type="SUPFAM" id="SSF53335">
    <property type="entry name" value="S-adenosyl-L-methionine-dependent methyltransferases"/>
    <property type="match status" value="1"/>
</dbReference>
<comment type="similarity">
    <text evidence="3">Belongs to the methyltransferase superfamily. Arsenite methyltransferase family.</text>
</comment>
<comment type="caution">
    <text evidence="10">The sequence shown here is derived from an EMBL/GenBank/DDBJ whole genome shotgun (WGS) entry which is preliminary data.</text>
</comment>
<keyword evidence="10" id="KW-0489">Methyltransferase</keyword>
<comment type="catalytic activity">
    <reaction evidence="8">
        <text>arsenic triglutathione + 3 [thioredoxin]-dithiol + 3 S-adenosyl-L-methionine = trimethylarsine + 3 [thioredoxin]-disulfide + 3 glutathione + 3 S-adenosyl-L-homocysteine + 3 H(+)</text>
        <dbReference type="Rhea" id="RHEA:69432"/>
        <dbReference type="Rhea" id="RHEA-COMP:10698"/>
        <dbReference type="Rhea" id="RHEA-COMP:10700"/>
        <dbReference type="ChEBI" id="CHEBI:15378"/>
        <dbReference type="ChEBI" id="CHEBI:27130"/>
        <dbReference type="ChEBI" id="CHEBI:29950"/>
        <dbReference type="ChEBI" id="CHEBI:50058"/>
        <dbReference type="ChEBI" id="CHEBI:57856"/>
        <dbReference type="ChEBI" id="CHEBI:57925"/>
        <dbReference type="ChEBI" id="CHEBI:59789"/>
        <dbReference type="ChEBI" id="CHEBI:183640"/>
        <dbReference type="EC" id="2.1.1.137"/>
    </reaction>
</comment>
<dbReference type="InterPro" id="IPR026669">
    <property type="entry name" value="Arsenite_MeTrfase-like"/>
</dbReference>
<accession>A0A645HRC6</accession>
<evidence type="ECO:0000256" key="3">
    <source>
        <dbReference type="ARBA" id="ARBA00034487"/>
    </source>
</evidence>
<evidence type="ECO:0000256" key="6">
    <source>
        <dbReference type="ARBA" id="ARBA00047941"/>
    </source>
</evidence>